<proteinExistence type="predicted"/>
<protein>
    <submittedName>
        <fullName evidence="6">Respiratory-chain NADH dehydrogenase subunit 1</fullName>
    </submittedName>
</protein>
<dbReference type="AlphaFoldDB" id="G7Q6L6"/>
<dbReference type="Pfam" id="PF00146">
    <property type="entry name" value="NADHdh"/>
    <property type="match status" value="1"/>
</dbReference>
<dbReference type="PANTHER" id="PTHR43359">
    <property type="entry name" value="FORMATE HYDROGENLYASE SUBUNIT 4"/>
    <property type="match status" value="1"/>
</dbReference>
<evidence type="ECO:0000313" key="6">
    <source>
        <dbReference type="EMBL" id="EHJ47629.1"/>
    </source>
</evidence>
<feature type="transmembrane region" description="Helical" evidence="5">
    <location>
        <begin position="50"/>
        <end position="78"/>
    </location>
</feature>
<name>G7Q6L6_9BACT</name>
<dbReference type="EMBL" id="CM001368">
    <property type="protein sequence ID" value="EHJ47629.1"/>
    <property type="molecule type" value="Genomic_DNA"/>
</dbReference>
<evidence type="ECO:0000256" key="5">
    <source>
        <dbReference type="SAM" id="Phobius"/>
    </source>
</evidence>
<evidence type="ECO:0000256" key="4">
    <source>
        <dbReference type="ARBA" id="ARBA00023136"/>
    </source>
</evidence>
<evidence type="ECO:0000313" key="7">
    <source>
        <dbReference type="Proteomes" id="UP000004662"/>
    </source>
</evidence>
<evidence type="ECO:0000256" key="3">
    <source>
        <dbReference type="ARBA" id="ARBA00022989"/>
    </source>
</evidence>
<evidence type="ECO:0000256" key="1">
    <source>
        <dbReference type="ARBA" id="ARBA00004141"/>
    </source>
</evidence>
<dbReference type="GO" id="GO:0005886">
    <property type="term" value="C:plasma membrane"/>
    <property type="evidence" value="ECO:0007669"/>
    <property type="project" value="TreeGrafter"/>
</dbReference>
<feature type="transmembrane region" description="Helical" evidence="5">
    <location>
        <begin position="90"/>
        <end position="113"/>
    </location>
</feature>
<dbReference type="STRING" id="694327.DFW101_1621"/>
<dbReference type="RefSeq" id="WP_009181024.1">
    <property type="nucleotide sequence ID" value="NZ_CM001368.1"/>
</dbReference>
<accession>G7Q6L6</accession>
<reference evidence="7" key="1">
    <citation type="journal article" date="2015" name="Genome Announc.">
        <title>High-Quality Draft Genome Sequence of Desulfovibrio carbinoliphilus FW-101-2B, an Organic Acid-Oxidizing Sulfate-Reducing Bacterium Isolated from Uranium(VI)-Contaminated Groundwater.</title>
        <authorList>
            <person name="Ramsay B.D."/>
            <person name="Hwang C."/>
            <person name="Woo H.L."/>
            <person name="Carroll S.L."/>
            <person name="Lucas S."/>
            <person name="Han J."/>
            <person name="Lapidus A.L."/>
            <person name="Cheng J.F."/>
            <person name="Goodwin L.A."/>
            <person name="Pitluck S."/>
            <person name="Peters L."/>
            <person name="Chertkov O."/>
            <person name="Held B."/>
            <person name="Detter J.C."/>
            <person name="Han C.S."/>
            <person name="Tapia R."/>
            <person name="Land M.L."/>
            <person name="Hauser L.J."/>
            <person name="Kyrpides N.C."/>
            <person name="Ivanova N.N."/>
            <person name="Mikhailova N."/>
            <person name="Pagani I."/>
            <person name="Woyke T."/>
            <person name="Arkin A.P."/>
            <person name="Dehal P."/>
            <person name="Chivian D."/>
            <person name="Criddle C.S."/>
            <person name="Wu W."/>
            <person name="Chakraborty R."/>
            <person name="Hazen T.C."/>
            <person name="Fields M.W."/>
        </authorList>
    </citation>
    <scope>NUCLEOTIDE SEQUENCE [LARGE SCALE GENOMIC DNA]</scope>
    <source>
        <strain evidence="7">FW-101-2B</strain>
    </source>
</reference>
<dbReference type="Proteomes" id="UP000004662">
    <property type="component" value="Chromosome"/>
</dbReference>
<keyword evidence="7" id="KW-1185">Reference proteome</keyword>
<keyword evidence="2 5" id="KW-0812">Transmembrane</keyword>
<comment type="subcellular location">
    <subcellularLocation>
        <location evidence="1">Membrane</location>
        <topology evidence="1">Multi-pass membrane protein</topology>
    </subcellularLocation>
</comment>
<dbReference type="eggNOG" id="COG0650">
    <property type="taxonomic scope" value="Bacteria"/>
</dbReference>
<sequence>MNTLLHLLVALVLAPLIPGIINRVKAKVGGRAGKPLFQTYFDLARLVRKGAVISTTTSWVFAAGPSLSLAAVACALLLLPGPGAAAPLSFAGDFMFMAYLLGLSRLALLLAALDTGSSFEGMGASREAVFSALAEPVLFLCFLSLAADTSGLSLSAMLGPGPVGPLAPERLFVPAILFVLLLAENSRIPVDDPNTHLELTMIHEVMVLDHSGPDMAAIVYGASLKLWLFCSLTALSMTPVASLSPVAAWGAWLVLVFVVAVAVGLVESGMARLRMERVPRLLGGAGALVALSLVLTVWR</sequence>
<dbReference type="PANTHER" id="PTHR43359:SF1">
    <property type="entry name" value="FORMATE HYDROGENLYASE SUBUNIT 4-RELATED"/>
    <property type="match status" value="1"/>
</dbReference>
<dbReference type="OrthoDB" id="9778499at2"/>
<feature type="transmembrane region" description="Helical" evidence="5">
    <location>
        <begin position="247"/>
        <end position="266"/>
    </location>
</feature>
<gene>
    <name evidence="6" type="ORF">DFW101_1621</name>
</gene>
<keyword evidence="3 5" id="KW-1133">Transmembrane helix</keyword>
<feature type="transmembrane region" description="Helical" evidence="5">
    <location>
        <begin position="278"/>
        <end position="298"/>
    </location>
</feature>
<dbReference type="HOGENOM" id="CLU_015134_2_0_7"/>
<organism evidence="6 7">
    <name type="scientific">Solidesulfovibrio carbinoliphilus subsp. oakridgensis</name>
    <dbReference type="NCBI Taxonomy" id="694327"/>
    <lineage>
        <taxon>Bacteria</taxon>
        <taxon>Pseudomonadati</taxon>
        <taxon>Thermodesulfobacteriota</taxon>
        <taxon>Desulfovibrionia</taxon>
        <taxon>Desulfovibrionales</taxon>
        <taxon>Desulfovibrionaceae</taxon>
        <taxon>Solidesulfovibrio</taxon>
    </lineage>
</organism>
<dbReference type="InterPro" id="IPR001694">
    <property type="entry name" value="NADH_UbQ_OxRdtase_su1/FPO"/>
</dbReference>
<keyword evidence="4 5" id="KW-0472">Membrane</keyword>
<dbReference type="InterPro" id="IPR052561">
    <property type="entry name" value="ComplexI_Subunit1"/>
</dbReference>
<evidence type="ECO:0000256" key="2">
    <source>
        <dbReference type="ARBA" id="ARBA00022692"/>
    </source>
</evidence>
<feature type="transmembrane region" description="Helical" evidence="5">
    <location>
        <begin position="215"/>
        <end position="235"/>
    </location>
</feature>